<comment type="similarity">
    <text evidence="1">Belongs to the LysR transcriptional regulatory family.</text>
</comment>
<evidence type="ECO:0000256" key="3">
    <source>
        <dbReference type="ARBA" id="ARBA00023125"/>
    </source>
</evidence>
<evidence type="ECO:0000256" key="4">
    <source>
        <dbReference type="ARBA" id="ARBA00023163"/>
    </source>
</evidence>
<dbReference type="RefSeq" id="WP_184858240.1">
    <property type="nucleotide sequence ID" value="NZ_BAAAWY010000020.1"/>
</dbReference>
<evidence type="ECO:0000259" key="5">
    <source>
        <dbReference type="PROSITE" id="PS50931"/>
    </source>
</evidence>
<comment type="caution">
    <text evidence="6">The sequence shown here is derived from an EMBL/GenBank/DDBJ whole genome shotgun (WGS) entry which is preliminary data.</text>
</comment>
<keyword evidence="2" id="KW-0805">Transcription regulation</keyword>
<keyword evidence="3 6" id="KW-0238">DNA-binding</keyword>
<evidence type="ECO:0000313" key="7">
    <source>
        <dbReference type="Proteomes" id="UP000585638"/>
    </source>
</evidence>
<dbReference type="InterPro" id="IPR036388">
    <property type="entry name" value="WH-like_DNA-bd_sf"/>
</dbReference>
<dbReference type="InterPro" id="IPR036390">
    <property type="entry name" value="WH_DNA-bd_sf"/>
</dbReference>
<dbReference type="SUPFAM" id="SSF46785">
    <property type="entry name" value="Winged helix' DNA-binding domain"/>
    <property type="match status" value="1"/>
</dbReference>
<dbReference type="Gene3D" id="3.40.190.10">
    <property type="entry name" value="Periplasmic binding protein-like II"/>
    <property type="match status" value="2"/>
</dbReference>
<accession>A0A7W9NEW7</accession>
<keyword evidence="4" id="KW-0804">Transcription</keyword>
<dbReference type="GO" id="GO:0003677">
    <property type="term" value="F:DNA binding"/>
    <property type="evidence" value="ECO:0007669"/>
    <property type="project" value="UniProtKB-KW"/>
</dbReference>
<protein>
    <submittedName>
        <fullName evidence="6">DNA-binding transcriptional LysR family regulator</fullName>
    </submittedName>
</protein>
<dbReference type="Pfam" id="PF00126">
    <property type="entry name" value="HTH_1"/>
    <property type="match status" value="1"/>
</dbReference>
<evidence type="ECO:0000256" key="2">
    <source>
        <dbReference type="ARBA" id="ARBA00023015"/>
    </source>
</evidence>
<dbReference type="PRINTS" id="PR00039">
    <property type="entry name" value="HTHLYSR"/>
</dbReference>
<dbReference type="PANTHER" id="PTHR30346:SF0">
    <property type="entry name" value="HCA OPERON TRANSCRIPTIONAL ACTIVATOR HCAR"/>
    <property type="match status" value="1"/>
</dbReference>
<gene>
    <name evidence="6" type="ORF">BJ998_000599</name>
</gene>
<evidence type="ECO:0000313" key="6">
    <source>
        <dbReference type="EMBL" id="MBB5889403.1"/>
    </source>
</evidence>
<organism evidence="6 7">
    <name type="scientific">Kutzneria kofuensis</name>
    <dbReference type="NCBI Taxonomy" id="103725"/>
    <lineage>
        <taxon>Bacteria</taxon>
        <taxon>Bacillati</taxon>
        <taxon>Actinomycetota</taxon>
        <taxon>Actinomycetes</taxon>
        <taxon>Pseudonocardiales</taxon>
        <taxon>Pseudonocardiaceae</taxon>
        <taxon>Kutzneria</taxon>
    </lineage>
</organism>
<reference evidence="6 7" key="1">
    <citation type="submission" date="2020-08" db="EMBL/GenBank/DDBJ databases">
        <title>Sequencing the genomes of 1000 actinobacteria strains.</title>
        <authorList>
            <person name="Klenk H.-P."/>
        </authorList>
    </citation>
    <scope>NUCLEOTIDE SEQUENCE [LARGE SCALE GENOMIC DNA]</scope>
    <source>
        <strain evidence="6 7">DSM 43851</strain>
    </source>
</reference>
<dbReference type="AlphaFoldDB" id="A0A7W9NEW7"/>
<keyword evidence="7" id="KW-1185">Reference proteome</keyword>
<dbReference type="PANTHER" id="PTHR30346">
    <property type="entry name" value="TRANSCRIPTIONAL DUAL REGULATOR HCAR-RELATED"/>
    <property type="match status" value="1"/>
</dbReference>
<dbReference type="FunFam" id="1.10.10.10:FF:000001">
    <property type="entry name" value="LysR family transcriptional regulator"/>
    <property type="match status" value="1"/>
</dbReference>
<proteinExistence type="inferred from homology"/>
<feature type="domain" description="HTH lysR-type" evidence="5">
    <location>
        <begin position="1"/>
        <end position="58"/>
    </location>
</feature>
<dbReference type="InterPro" id="IPR000847">
    <property type="entry name" value="LysR_HTH_N"/>
</dbReference>
<name>A0A7W9NEW7_9PSEU</name>
<dbReference type="PROSITE" id="PS50931">
    <property type="entry name" value="HTH_LYSR"/>
    <property type="match status" value="1"/>
</dbReference>
<dbReference type="Proteomes" id="UP000585638">
    <property type="component" value="Unassembled WGS sequence"/>
</dbReference>
<dbReference type="GO" id="GO:0032993">
    <property type="term" value="C:protein-DNA complex"/>
    <property type="evidence" value="ECO:0007669"/>
    <property type="project" value="TreeGrafter"/>
</dbReference>
<dbReference type="Gene3D" id="1.10.10.10">
    <property type="entry name" value="Winged helix-like DNA-binding domain superfamily/Winged helix DNA-binding domain"/>
    <property type="match status" value="1"/>
</dbReference>
<sequence>MDLNAVRTFVVATGEGRLQDAADELGVSQQAVSKRISALEKDLGVRLFTRTARGIRLTVEGETFLPHARALLQAADRAVESVRPGRRALRVDVLGRRLVTAAMLHEFHRQHPEIELDVVVLPNGEAATAAVLAGTIDAAFCARRTPPPEGVRTMRVHDEPLNFLVGPEHELADAPELALKDLVGHRIWMPGMAPGSEWSAYYEELAAAFDLSIDGQGPNFGSDTMLDMIADTPSLATFWGTGIRKVWTADLRSIPVIGPTPVYPHSLIWRADNPHPGLPELREHLEKHRRSQHLDDTWTAIWAS</sequence>
<dbReference type="Pfam" id="PF03466">
    <property type="entry name" value="LysR_substrate"/>
    <property type="match status" value="1"/>
</dbReference>
<dbReference type="GO" id="GO:0003700">
    <property type="term" value="F:DNA-binding transcription factor activity"/>
    <property type="evidence" value="ECO:0007669"/>
    <property type="project" value="InterPro"/>
</dbReference>
<dbReference type="SUPFAM" id="SSF53850">
    <property type="entry name" value="Periplasmic binding protein-like II"/>
    <property type="match status" value="1"/>
</dbReference>
<dbReference type="EMBL" id="JACHIR010000001">
    <property type="protein sequence ID" value="MBB5889403.1"/>
    <property type="molecule type" value="Genomic_DNA"/>
</dbReference>
<dbReference type="InterPro" id="IPR005119">
    <property type="entry name" value="LysR_subst-bd"/>
</dbReference>
<evidence type="ECO:0000256" key="1">
    <source>
        <dbReference type="ARBA" id="ARBA00009437"/>
    </source>
</evidence>